<dbReference type="CDD" id="cd10548">
    <property type="entry name" value="cupin_CDO"/>
    <property type="match status" value="1"/>
</dbReference>
<comment type="cofactor">
    <cofactor evidence="7">
        <name>Fe cation</name>
        <dbReference type="ChEBI" id="CHEBI:24875"/>
    </cofactor>
    <text evidence="7">Binds 1 Fe cation per subunit.</text>
</comment>
<evidence type="ECO:0000256" key="1">
    <source>
        <dbReference type="ARBA" id="ARBA00006622"/>
    </source>
</evidence>
<keyword evidence="5 7" id="KW-0560">Oxidoreductase</keyword>
<dbReference type="PANTHER" id="PTHR12918">
    <property type="entry name" value="CYSTEINE DIOXYGENASE"/>
    <property type="match status" value="1"/>
</dbReference>
<dbReference type="InterPro" id="IPR011051">
    <property type="entry name" value="RmlC_Cupin_sf"/>
</dbReference>
<keyword evidence="4 7" id="KW-0223">Dioxygenase</keyword>
<keyword evidence="6 7" id="KW-0408">Iron</keyword>
<name>A0ABR2WVF9_9FUNG</name>
<sequence length="218" mass="24821">MSELVKAVRNELGDDGLDSANVDVNRVMEIMNNYQSNASDWEKYALFDKYKYTRNLVDDGNGQFNLIVLCWSEGQQSPIHNHAGSHCVMKILDGELVESQYHWPENFDESQIDGESHKSQPMSLSQKTVYERDQVAYISDQIGLHRVANASPVKKAISLHLYTPPIESCETFCEDTSEARRSGNCVFHSIHGYRPEYKGIRNDRTEDTMTSHMINPTA</sequence>
<comment type="similarity">
    <text evidence="1 7">Belongs to the cysteine dioxygenase family.</text>
</comment>
<keyword evidence="9" id="KW-1185">Reference proteome</keyword>
<comment type="catalytic activity">
    <reaction evidence="7">
        <text>L-cysteine + O2 = 3-sulfino-L-alanine + H(+)</text>
        <dbReference type="Rhea" id="RHEA:20441"/>
        <dbReference type="ChEBI" id="CHEBI:15378"/>
        <dbReference type="ChEBI" id="CHEBI:15379"/>
        <dbReference type="ChEBI" id="CHEBI:35235"/>
        <dbReference type="ChEBI" id="CHEBI:61085"/>
        <dbReference type="EC" id="1.13.11.20"/>
    </reaction>
</comment>
<organism evidence="8 9">
    <name type="scientific">Basidiobolus ranarum</name>
    <dbReference type="NCBI Taxonomy" id="34480"/>
    <lineage>
        <taxon>Eukaryota</taxon>
        <taxon>Fungi</taxon>
        <taxon>Fungi incertae sedis</taxon>
        <taxon>Zoopagomycota</taxon>
        <taxon>Entomophthoromycotina</taxon>
        <taxon>Basidiobolomycetes</taxon>
        <taxon>Basidiobolales</taxon>
        <taxon>Basidiobolaceae</taxon>
        <taxon>Basidiobolus</taxon>
    </lineage>
</organism>
<accession>A0ABR2WVF9</accession>
<keyword evidence="3 7" id="KW-0479">Metal-binding</keyword>
<proteinExistence type="inferred from homology"/>
<gene>
    <name evidence="8" type="ORF">K7432_006120</name>
</gene>
<dbReference type="InterPro" id="IPR014710">
    <property type="entry name" value="RmlC-like_jellyroll"/>
</dbReference>
<dbReference type="Pfam" id="PF05995">
    <property type="entry name" value="CDO_I"/>
    <property type="match status" value="1"/>
</dbReference>
<protein>
    <recommendedName>
        <fullName evidence="2 7">Cysteine dioxygenase</fullName>
        <ecNumber evidence="2 7">1.13.11.20</ecNumber>
    </recommendedName>
</protein>
<evidence type="ECO:0000256" key="6">
    <source>
        <dbReference type="ARBA" id="ARBA00023004"/>
    </source>
</evidence>
<evidence type="ECO:0000256" key="2">
    <source>
        <dbReference type="ARBA" id="ARBA00013133"/>
    </source>
</evidence>
<dbReference type="EMBL" id="JASJQH010000260">
    <property type="protein sequence ID" value="KAK9765509.1"/>
    <property type="molecule type" value="Genomic_DNA"/>
</dbReference>
<evidence type="ECO:0000256" key="7">
    <source>
        <dbReference type="RuleBase" id="RU366010"/>
    </source>
</evidence>
<dbReference type="SUPFAM" id="SSF51182">
    <property type="entry name" value="RmlC-like cupins"/>
    <property type="match status" value="1"/>
</dbReference>
<dbReference type="Proteomes" id="UP001479436">
    <property type="component" value="Unassembled WGS sequence"/>
</dbReference>
<comment type="caution">
    <text evidence="8">The sequence shown here is derived from an EMBL/GenBank/DDBJ whole genome shotgun (WGS) entry which is preliminary data.</text>
</comment>
<evidence type="ECO:0000256" key="3">
    <source>
        <dbReference type="ARBA" id="ARBA00022723"/>
    </source>
</evidence>
<dbReference type="EC" id="1.13.11.20" evidence="2 7"/>
<dbReference type="PANTHER" id="PTHR12918:SF1">
    <property type="entry name" value="CYSTEINE DIOXYGENASE TYPE 1"/>
    <property type="match status" value="1"/>
</dbReference>
<dbReference type="InterPro" id="IPR010300">
    <property type="entry name" value="CDO_1"/>
</dbReference>
<evidence type="ECO:0000313" key="9">
    <source>
        <dbReference type="Proteomes" id="UP001479436"/>
    </source>
</evidence>
<evidence type="ECO:0000256" key="4">
    <source>
        <dbReference type="ARBA" id="ARBA00022964"/>
    </source>
</evidence>
<dbReference type="Gene3D" id="2.60.120.10">
    <property type="entry name" value="Jelly Rolls"/>
    <property type="match status" value="1"/>
</dbReference>
<evidence type="ECO:0000313" key="8">
    <source>
        <dbReference type="EMBL" id="KAK9765509.1"/>
    </source>
</evidence>
<reference evidence="8 9" key="1">
    <citation type="submission" date="2023-04" db="EMBL/GenBank/DDBJ databases">
        <title>Genome of Basidiobolus ranarum AG-B5.</title>
        <authorList>
            <person name="Stajich J.E."/>
            <person name="Carter-House D."/>
            <person name="Gryganskyi A."/>
        </authorList>
    </citation>
    <scope>NUCLEOTIDE SEQUENCE [LARGE SCALE GENOMIC DNA]</scope>
    <source>
        <strain evidence="8 9">AG-B5</strain>
    </source>
</reference>
<evidence type="ECO:0000256" key="5">
    <source>
        <dbReference type="ARBA" id="ARBA00023002"/>
    </source>
</evidence>